<evidence type="ECO:0000256" key="1">
    <source>
        <dbReference type="ARBA" id="ARBA00001966"/>
    </source>
</evidence>
<dbReference type="EMBL" id="SOJN01000130">
    <property type="protein sequence ID" value="TET44296.1"/>
    <property type="molecule type" value="Genomic_DNA"/>
</dbReference>
<comment type="caution">
    <text evidence="6">The sequence shown here is derived from an EMBL/GenBank/DDBJ whole genome shotgun (WGS) entry which is preliminary data.</text>
</comment>
<evidence type="ECO:0008006" key="8">
    <source>
        <dbReference type="Google" id="ProtNLM"/>
    </source>
</evidence>
<keyword evidence="4" id="KW-0408">Iron</keyword>
<dbReference type="PANTHER" id="PTHR43409">
    <property type="entry name" value="ANAEROBIC MAGNESIUM-PROTOPORPHYRIN IX MONOMETHYL ESTER CYCLASE-RELATED"/>
    <property type="match status" value="1"/>
</dbReference>
<protein>
    <recommendedName>
        <fullName evidence="8">Radical SAM protein</fullName>
    </recommendedName>
</protein>
<evidence type="ECO:0000256" key="5">
    <source>
        <dbReference type="ARBA" id="ARBA00023014"/>
    </source>
</evidence>
<evidence type="ECO:0000256" key="3">
    <source>
        <dbReference type="ARBA" id="ARBA00022723"/>
    </source>
</evidence>
<keyword evidence="2" id="KW-0949">S-adenosyl-L-methionine</keyword>
<dbReference type="PANTHER" id="PTHR43409:SF4">
    <property type="entry name" value="RADICAL SAM SUPERFAMILY PROTEIN"/>
    <property type="match status" value="1"/>
</dbReference>
<dbReference type="GO" id="GO:0051536">
    <property type="term" value="F:iron-sulfur cluster binding"/>
    <property type="evidence" value="ECO:0007669"/>
    <property type="project" value="UniProtKB-KW"/>
</dbReference>
<organism evidence="6 7">
    <name type="scientific">candidate division TA06 bacterium</name>
    <dbReference type="NCBI Taxonomy" id="2250710"/>
    <lineage>
        <taxon>Bacteria</taxon>
        <taxon>Bacteria division TA06</taxon>
    </lineage>
</organism>
<evidence type="ECO:0000256" key="2">
    <source>
        <dbReference type="ARBA" id="ARBA00022691"/>
    </source>
</evidence>
<evidence type="ECO:0000313" key="7">
    <source>
        <dbReference type="Proteomes" id="UP000315525"/>
    </source>
</evidence>
<dbReference type="InterPro" id="IPR058240">
    <property type="entry name" value="rSAM_sf"/>
</dbReference>
<dbReference type="AlphaFoldDB" id="A0A523UP56"/>
<evidence type="ECO:0000313" key="6">
    <source>
        <dbReference type="EMBL" id="TET44296.1"/>
    </source>
</evidence>
<keyword evidence="5" id="KW-0411">Iron-sulfur</keyword>
<gene>
    <name evidence="6" type="ORF">E3J62_10825</name>
</gene>
<dbReference type="InterPro" id="IPR051198">
    <property type="entry name" value="BchE-like"/>
</dbReference>
<keyword evidence="3" id="KW-0479">Metal-binding</keyword>
<dbReference type="Proteomes" id="UP000315525">
    <property type="component" value="Unassembled WGS sequence"/>
</dbReference>
<proteinExistence type="predicted"/>
<reference evidence="6 7" key="1">
    <citation type="submission" date="2019-03" db="EMBL/GenBank/DDBJ databases">
        <title>Metabolic potential of uncultured bacteria and archaea associated with petroleum seepage in deep-sea sediments.</title>
        <authorList>
            <person name="Dong X."/>
            <person name="Hubert C."/>
        </authorList>
    </citation>
    <scope>NUCLEOTIDE SEQUENCE [LARGE SCALE GENOMIC DNA]</scope>
    <source>
        <strain evidence="6">E44_bin18</strain>
    </source>
</reference>
<sequence length="362" mass="42017">MAKTGREFLLIEPLAKTRYPPLGLMKISTWLKKRYPGCKVVGIVGTNLPRRLSRPDSIFITTLFAWDLDKVVRVVRFYTDRFPDARVRVGGVAASLLPDHVEAETGIRPHVGLIRGAEKCRPDYSLTFGRALDASITFASRGCPRKCPFCSVAIHEPVFEVRENWEKDIHPGFPRIVFWDNNWLASPRFSDDAKKLRRLGKIVDFNQGLDARLYDEAVARELSAIKLRPIRFAFDSVGVEKYVIKAISIAKQHPKAEIRVYVLYNFDDTPEDLYYRLRLLNRKGVLAFPMEYRQPIPSRKKFPGPHWNTALLRAMKLTLLYYYRKGMITESRRSFHSIYGKTSKEFVDRLYSIYEYDKSLKR</sequence>
<name>A0A523UP56_UNCT6</name>
<evidence type="ECO:0000256" key="4">
    <source>
        <dbReference type="ARBA" id="ARBA00023004"/>
    </source>
</evidence>
<dbReference type="SUPFAM" id="SSF102114">
    <property type="entry name" value="Radical SAM enzymes"/>
    <property type="match status" value="1"/>
</dbReference>
<dbReference type="GO" id="GO:0046872">
    <property type="term" value="F:metal ion binding"/>
    <property type="evidence" value="ECO:0007669"/>
    <property type="project" value="UniProtKB-KW"/>
</dbReference>
<comment type="cofactor">
    <cofactor evidence="1">
        <name>[4Fe-4S] cluster</name>
        <dbReference type="ChEBI" id="CHEBI:49883"/>
    </cofactor>
</comment>
<accession>A0A523UP56</accession>